<dbReference type="Pfam" id="PF13879">
    <property type="entry name" value="Hmw_CFAP97"/>
    <property type="match status" value="1"/>
</dbReference>
<comment type="caution">
    <text evidence="3">The sequence shown here is derived from an EMBL/GenBank/DDBJ whole genome shotgun (WGS) entry which is preliminary data.</text>
</comment>
<feature type="compositionally biased region" description="Basic and acidic residues" evidence="2">
    <location>
        <begin position="327"/>
        <end position="340"/>
    </location>
</feature>
<evidence type="ECO:0000256" key="2">
    <source>
        <dbReference type="SAM" id="MobiDB-lite"/>
    </source>
</evidence>
<evidence type="ECO:0000313" key="4">
    <source>
        <dbReference type="Proteomes" id="UP001054837"/>
    </source>
</evidence>
<dbReference type="AlphaFoldDB" id="A0AAV4U2X4"/>
<dbReference type="InterPro" id="IPR029488">
    <property type="entry name" value="Hmw/CFAP97"/>
</dbReference>
<feature type="compositionally biased region" description="Basic and acidic residues" evidence="2">
    <location>
        <begin position="347"/>
        <end position="383"/>
    </location>
</feature>
<feature type="compositionally biased region" description="Acidic residues" evidence="2">
    <location>
        <begin position="450"/>
        <end position="459"/>
    </location>
</feature>
<feature type="compositionally biased region" description="Basic and acidic residues" evidence="2">
    <location>
        <begin position="400"/>
        <end position="409"/>
    </location>
</feature>
<feature type="region of interest" description="Disordered" evidence="2">
    <location>
        <begin position="226"/>
        <end position="636"/>
    </location>
</feature>
<proteinExistence type="inferred from homology"/>
<dbReference type="PANTHER" id="PTHR33768:SF3">
    <property type="entry name" value="MIP11318P"/>
    <property type="match status" value="1"/>
</dbReference>
<feature type="compositionally biased region" description="Basic and acidic residues" evidence="2">
    <location>
        <begin position="531"/>
        <end position="569"/>
    </location>
</feature>
<feature type="compositionally biased region" description="Basic and acidic residues" evidence="2">
    <location>
        <begin position="226"/>
        <end position="320"/>
    </location>
</feature>
<name>A0AAV4U2X4_9ARAC</name>
<reference evidence="3 4" key="1">
    <citation type="submission" date="2021-06" db="EMBL/GenBank/DDBJ databases">
        <title>Caerostris darwini draft genome.</title>
        <authorList>
            <person name="Kono N."/>
            <person name="Arakawa K."/>
        </authorList>
    </citation>
    <scope>NUCLEOTIDE SEQUENCE [LARGE SCALE GENOMIC DNA]</scope>
</reference>
<feature type="compositionally biased region" description="Basic and acidic residues" evidence="2">
    <location>
        <begin position="610"/>
        <end position="636"/>
    </location>
</feature>
<gene>
    <name evidence="3" type="primary">AVEN_183303_1</name>
    <name evidence="3" type="ORF">CDAR_432351</name>
</gene>
<accession>A0AAV4U2X4</accession>
<dbReference type="Proteomes" id="UP001054837">
    <property type="component" value="Unassembled WGS sequence"/>
</dbReference>
<feature type="compositionally biased region" description="Basic and acidic residues" evidence="2">
    <location>
        <begin position="416"/>
        <end position="433"/>
    </location>
</feature>
<organism evidence="3 4">
    <name type="scientific">Caerostris darwini</name>
    <dbReference type="NCBI Taxonomy" id="1538125"/>
    <lineage>
        <taxon>Eukaryota</taxon>
        <taxon>Metazoa</taxon>
        <taxon>Ecdysozoa</taxon>
        <taxon>Arthropoda</taxon>
        <taxon>Chelicerata</taxon>
        <taxon>Arachnida</taxon>
        <taxon>Araneae</taxon>
        <taxon>Araneomorphae</taxon>
        <taxon>Entelegynae</taxon>
        <taxon>Araneoidea</taxon>
        <taxon>Araneidae</taxon>
        <taxon>Caerostris</taxon>
    </lineage>
</organism>
<feature type="compositionally biased region" description="Basic and acidic residues" evidence="2">
    <location>
        <begin position="462"/>
        <end position="502"/>
    </location>
</feature>
<comment type="similarity">
    <text evidence="1">Belongs to the CFAP97 family.</text>
</comment>
<dbReference type="InterPro" id="IPR038792">
    <property type="entry name" value="CFAP97D1/2"/>
</dbReference>
<feature type="compositionally biased region" description="Acidic residues" evidence="2">
    <location>
        <begin position="519"/>
        <end position="530"/>
    </location>
</feature>
<evidence type="ECO:0000256" key="1">
    <source>
        <dbReference type="ARBA" id="ARBA00008315"/>
    </source>
</evidence>
<protein>
    <submittedName>
        <fullName evidence="3">Uncharacterized protein</fullName>
    </submittedName>
</protein>
<dbReference type="PANTHER" id="PTHR33768">
    <property type="entry name" value="MIP11318P"/>
    <property type="match status" value="1"/>
</dbReference>
<keyword evidence="4" id="KW-1185">Reference proteome</keyword>
<sequence>MFQCYKTAQTRQNVHVAAANLFLQLKWDLADYENHRFNVRTAHHCIDNKPPRTYPHLYYKPKKLQLELERFCTIQRHNEFLLAGISRIQREGGWVDHKNFHDIKSLNTWKRQQETIKLACNNQTMLSRLLNCHTDYNRSKFEDEYLYPLGMKSDIDKWILEKQAFEIVKRKKAAQKEADAKKKERLVKQKHEIEAKERKKRNLEYLEHSKKWREARQERLRLAEKKEKEEKEREAEKKRFEEKKLRQHTDKVKEAVEKFKQLKVAKKEKELKAKEDAKRSEKTKTSPDTTRRKLELEEWKRMKKEKEEKEKKKGHLEERSRTKKGKEKKEPKGLEVERKGSLSSKTEGGKREPKSSTDRRGSTESGRSEFAKDTKGEDHEDRKKQSRQSKAKVSGDESNESDKGESNKKDKYKKSVRADEEIEARAKDKKSSERSLGYHLSEEGKLEELIVSEEEEEGIPEVPEKDKTLSPETEKGGTETEDVVKEKEPASKTDKGRRKSSEVRIGYHLSEEGKLEDLIVSEEEEEEETPETDRKPRSATRKEKSEKVDVGKEKESASKTESGRRKSSEVRIGYHLSEEGKLEDLIASEDEEEEEIPKKAVTPVEEEKVEDAHSDRDSTSDDSSAKREKKDKEEKK</sequence>
<feature type="compositionally biased region" description="Acidic residues" evidence="2">
    <location>
        <begin position="586"/>
        <end position="595"/>
    </location>
</feature>
<dbReference type="EMBL" id="BPLQ01010632">
    <property type="protein sequence ID" value="GIY52143.1"/>
    <property type="molecule type" value="Genomic_DNA"/>
</dbReference>
<evidence type="ECO:0000313" key="3">
    <source>
        <dbReference type="EMBL" id="GIY52143.1"/>
    </source>
</evidence>